<keyword evidence="3" id="KW-1185">Reference proteome</keyword>
<feature type="transmembrane region" description="Helical" evidence="1">
    <location>
        <begin position="12"/>
        <end position="30"/>
    </location>
</feature>
<keyword evidence="1" id="KW-0472">Membrane</keyword>
<protein>
    <submittedName>
        <fullName evidence="2">Uncharacterized protein</fullName>
    </submittedName>
</protein>
<sequence>MKTQTPFTKITAVILCIVTISLSWNIYLSYRELYYPEGLFCEALNYSLMGSNLEVDPATARANLNSTTINPHITKVDQSDIQRSIFINLLYLLVSFISLASLQNLILKLETRRYSINEGVR</sequence>
<dbReference type="OrthoDB" id="1963590at2"/>
<dbReference type="EMBL" id="FNFP01000011">
    <property type="protein sequence ID" value="SDL23151.1"/>
    <property type="molecule type" value="Genomic_DNA"/>
</dbReference>
<evidence type="ECO:0000313" key="3">
    <source>
        <dbReference type="Proteomes" id="UP000198718"/>
    </source>
</evidence>
<evidence type="ECO:0000313" key="2">
    <source>
        <dbReference type="EMBL" id="SDL23151.1"/>
    </source>
</evidence>
<dbReference type="STRING" id="393762.SAMN05660472_02835"/>
<organism evidence="2 3">
    <name type="scientific">Natronincola ferrireducens</name>
    <dbReference type="NCBI Taxonomy" id="393762"/>
    <lineage>
        <taxon>Bacteria</taxon>
        <taxon>Bacillati</taxon>
        <taxon>Bacillota</taxon>
        <taxon>Clostridia</taxon>
        <taxon>Peptostreptococcales</taxon>
        <taxon>Natronincolaceae</taxon>
        <taxon>Natronincola</taxon>
    </lineage>
</organism>
<dbReference type="RefSeq" id="WP_090554783.1">
    <property type="nucleotide sequence ID" value="NZ_FNFP01000011.1"/>
</dbReference>
<keyword evidence="1" id="KW-1133">Transmembrane helix</keyword>
<feature type="transmembrane region" description="Helical" evidence="1">
    <location>
        <begin position="85"/>
        <end position="107"/>
    </location>
</feature>
<reference evidence="2 3" key="1">
    <citation type="submission" date="2016-10" db="EMBL/GenBank/DDBJ databases">
        <authorList>
            <person name="de Groot N.N."/>
        </authorList>
    </citation>
    <scope>NUCLEOTIDE SEQUENCE [LARGE SCALE GENOMIC DNA]</scope>
    <source>
        <strain evidence="2 3">DSM 18346</strain>
    </source>
</reference>
<accession>A0A1G9ID47</accession>
<evidence type="ECO:0000256" key="1">
    <source>
        <dbReference type="SAM" id="Phobius"/>
    </source>
</evidence>
<name>A0A1G9ID47_9FIRM</name>
<keyword evidence="1" id="KW-0812">Transmembrane</keyword>
<dbReference type="AlphaFoldDB" id="A0A1G9ID47"/>
<gene>
    <name evidence="2" type="ORF">SAMN05660472_02835</name>
</gene>
<dbReference type="Proteomes" id="UP000198718">
    <property type="component" value="Unassembled WGS sequence"/>
</dbReference>
<proteinExistence type="predicted"/>